<dbReference type="EMBL" id="BQKM01000035">
    <property type="protein sequence ID" value="GJN56421.1"/>
    <property type="molecule type" value="Genomic_DNA"/>
</dbReference>
<dbReference type="AlphaFoldDB" id="A0A6J4E5L6"/>
<evidence type="ECO:0000313" key="5">
    <source>
        <dbReference type="Proteomes" id="UP001054892"/>
    </source>
</evidence>
<dbReference type="Proteomes" id="UP001054892">
    <property type="component" value="Unassembled WGS sequence"/>
</dbReference>
<dbReference type="KEGG" id="ptw:TUM18999_34240"/>
<feature type="region of interest" description="Disordered" evidence="1">
    <location>
        <begin position="1"/>
        <end position="21"/>
    </location>
</feature>
<keyword evidence="5" id="KW-1185">Reference proteome</keyword>
<accession>A0A6J4E5L6</accession>
<gene>
    <name evidence="2" type="ORF">TUM18999_34240</name>
    <name evidence="3" type="ORF">TUM20286_61730</name>
</gene>
<name>A0A6J4E5L6_9PSED</name>
<evidence type="ECO:0000313" key="2">
    <source>
        <dbReference type="EMBL" id="BCG25233.1"/>
    </source>
</evidence>
<dbReference type="EMBL" id="AP023189">
    <property type="protein sequence ID" value="BCG25233.1"/>
    <property type="molecule type" value="Genomic_DNA"/>
</dbReference>
<sequence>MEDLLPQPQGGQPGIAPSQVPKGKAFEYRVIGEGEDRRVYVVTTDPPGEFA</sequence>
<organism evidence="2 4">
    <name type="scientific">Pseudomonas tohonis</name>
    <dbReference type="NCBI Taxonomy" id="2725477"/>
    <lineage>
        <taxon>Bacteria</taxon>
        <taxon>Pseudomonadati</taxon>
        <taxon>Pseudomonadota</taxon>
        <taxon>Gammaproteobacteria</taxon>
        <taxon>Pseudomonadales</taxon>
        <taxon>Pseudomonadaceae</taxon>
        <taxon>Pseudomonas</taxon>
    </lineage>
</organism>
<reference evidence="2 4" key="1">
    <citation type="submission" date="2020-05" db="EMBL/GenBank/DDBJ databases">
        <title>Characterization of novel class B3 metallo-beta-lactamase from novel Pseudomonas species.</title>
        <authorList>
            <person name="Yamada K."/>
            <person name="Aoki K."/>
            <person name="Ishii Y."/>
        </authorList>
    </citation>
    <scope>NUCLEOTIDE SEQUENCE [LARGE SCALE GENOMIC DNA]</scope>
    <source>
        <strain evidence="2 4">TUM18999</strain>
        <strain evidence="3 5">TUM20286</strain>
    </source>
</reference>
<dbReference type="Proteomes" id="UP000509383">
    <property type="component" value="Chromosome"/>
</dbReference>
<protein>
    <submittedName>
        <fullName evidence="2">Uncharacterized protein</fullName>
    </submittedName>
</protein>
<evidence type="ECO:0000256" key="1">
    <source>
        <dbReference type="SAM" id="MobiDB-lite"/>
    </source>
</evidence>
<evidence type="ECO:0000313" key="4">
    <source>
        <dbReference type="Proteomes" id="UP000509383"/>
    </source>
</evidence>
<evidence type="ECO:0000313" key="3">
    <source>
        <dbReference type="EMBL" id="GJN56421.1"/>
    </source>
</evidence>
<proteinExistence type="predicted"/>
<feature type="compositionally biased region" description="Low complexity" evidence="1">
    <location>
        <begin position="1"/>
        <end position="10"/>
    </location>
</feature>